<dbReference type="EMBL" id="BTGU01001751">
    <property type="protein sequence ID" value="GMN28764.1"/>
    <property type="molecule type" value="Genomic_DNA"/>
</dbReference>
<keyword evidence="2" id="KW-0732">Signal</keyword>
<evidence type="ECO:0000256" key="2">
    <source>
        <dbReference type="SAM" id="SignalP"/>
    </source>
</evidence>
<sequence length="60" mass="6726">MKFLWLCWILILVLLFNPPISNHFGRRLLIGCSAGREGQNIEGPPVPKEGHRYGQSPGNP</sequence>
<keyword evidence="4" id="KW-1185">Reference proteome</keyword>
<evidence type="ECO:0000313" key="3">
    <source>
        <dbReference type="EMBL" id="GMN28764.1"/>
    </source>
</evidence>
<proteinExistence type="predicted"/>
<feature type="region of interest" description="Disordered" evidence="1">
    <location>
        <begin position="37"/>
        <end position="60"/>
    </location>
</feature>
<dbReference type="AlphaFoldDB" id="A0AA88D6Q3"/>
<feature type="chain" id="PRO_5041672575" evidence="2">
    <location>
        <begin position="22"/>
        <end position="60"/>
    </location>
</feature>
<protein>
    <submittedName>
        <fullName evidence="3">Uncharacterized protein</fullName>
    </submittedName>
</protein>
<comment type="caution">
    <text evidence="3">The sequence shown here is derived from an EMBL/GenBank/DDBJ whole genome shotgun (WGS) entry which is preliminary data.</text>
</comment>
<accession>A0AA88D6Q3</accession>
<dbReference type="Proteomes" id="UP001187192">
    <property type="component" value="Unassembled WGS sequence"/>
</dbReference>
<reference evidence="3" key="1">
    <citation type="submission" date="2023-07" db="EMBL/GenBank/DDBJ databases">
        <title>draft genome sequence of fig (Ficus carica).</title>
        <authorList>
            <person name="Takahashi T."/>
            <person name="Nishimura K."/>
        </authorList>
    </citation>
    <scope>NUCLEOTIDE SEQUENCE</scope>
</reference>
<organism evidence="3 4">
    <name type="scientific">Ficus carica</name>
    <name type="common">Common fig</name>
    <dbReference type="NCBI Taxonomy" id="3494"/>
    <lineage>
        <taxon>Eukaryota</taxon>
        <taxon>Viridiplantae</taxon>
        <taxon>Streptophyta</taxon>
        <taxon>Embryophyta</taxon>
        <taxon>Tracheophyta</taxon>
        <taxon>Spermatophyta</taxon>
        <taxon>Magnoliopsida</taxon>
        <taxon>eudicotyledons</taxon>
        <taxon>Gunneridae</taxon>
        <taxon>Pentapetalae</taxon>
        <taxon>rosids</taxon>
        <taxon>fabids</taxon>
        <taxon>Rosales</taxon>
        <taxon>Moraceae</taxon>
        <taxon>Ficeae</taxon>
        <taxon>Ficus</taxon>
    </lineage>
</organism>
<gene>
    <name evidence="3" type="ORF">TIFTF001_041221</name>
</gene>
<evidence type="ECO:0000256" key="1">
    <source>
        <dbReference type="SAM" id="MobiDB-lite"/>
    </source>
</evidence>
<feature type="signal peptide" evidence="2">
    <location>
        <begin position="1"/>
        <end position="21"/>
    </location>
</feature>
<name>A0AA88D6Q3_FICCA</name>
<evidence type="ECO:0000313" key="4">
    <source>
        <dbReference type="Proteomes" id="UP001187192"/>
    </source>
</evidence>